<dbReference type="Proteomes" id="UP000887576">
    <property type="component" value="Unplaced"/>
</dbReference>
<reference evidence="2" key="1">
    <citation type="submission" date="2022-11" db="UniProtKB">
        <authorList>
            <consortium name="WormBaseParasite"/>
        </authorList>
    </citation>
    <scope>IDENTIFICATION</scope>
</reference>
<sequence length="214" mass="25434">MLYHSIMRSLYSKLFISKEHIRCFACWRCKRPISEKPGVFCSSCRVIQPLKRDQTFFDYFGLKKDFSVNPDDLKLKFREVQSQVHPDKFAQNSNEEKTFADVHSSFANQAYKTLSDAKKRALYLLELTNTDEGNTDPEFAMEMLEMNEEIEENDDNHWLEKKLNDLENEIQRLMDVITENFEKGKNDEARDALNRMRYFDRSRRLVKKKLGHLV</sequence>
<dbReference type="WBParaSite" id="JU765_v2.g16981.t1">
    <property type="protein sequence ID" value="JU765_v2.g16981.t1"/>
    <property type="gene ID" value="JU765_v2.g16981"/>
</dbReference>
<evidence type="ECO:0000313" key="2">
    <source>
        <dbReference type="WBParaSite" id="JU765_v2.g16981.t1"/>
    </source>
</evidence>
<evidence type="ECO:0000313" key="1">
    <source>
        <dbReference type="Proteomes" id="UP000887576"/>
    </source>
</evidence>
<organism evidence="1 2">
    <name type="scientific">Panagrolaimus sp. JU765</name>
    <dbReference type="NCBI Taxonomy" id="591449"/>
    <lineage>
        <taxon>Eukaryota</taxon>
        <taxon>Metazoa</taxon>
        <taxon>Ecdysozoa</taxon>
        <taxon>Nematoda</taxon>
        <taxon>Chromadorea</taxon>
        <taxon>Rhabditida</taxon>
        <taxon>Tylenchina</taxon>
        <taxon>Panagrolaimomorpha</taxon>
        <taxon>Panagrolaimoidea</taxon>
        <taxon>Panagrolaimidae</taxon>
        <taxon>Panagrolaimus</taxon>
    </lineage>
</organism>
<accession>A0AC34QJV8</accession>
<name>A0AC34QJV8_9BILA</name>
<protein>
    <submittedName>
        <fullName evidence="2">J domain-containing protein</fullName>
    </submittedName>
</protein>
<proteinExistence type="predicted"/>